<dbReference type="GO" id="GO:0000785">
    <property type="term" value="C:chromatin"/>
    <property type="evidence" value="ECO:0007669"/>
    <property type="project" value="TreeGrafter"/>
</dbReference>
<dbReference type="Proteomes" id="UP000807342">
    <property type="component" value="Unassembled WGS sequence"/>
</dbReference>
<dbReference type="GO" id="GO:0031519">
    <property type="term" value="C:PcG protein complex"/>
    <property type="evidence" value="ECO:0007669"/>
    <property type="project" value="TreeGrafter"/>
</dbReference>
<evidence type="ECO:0000256" key="1">
    <source>
        <dbReference type="ARBA" id="ARBA00022723"/>
    </source>
</evidence>
<dbReference type="AlphaFoldDB" id="A0A9P5XGC3"/>
<dbReference type="SUPFAM" id="SSF57667">
    <property type="entry name" value="beta-beta-alpha zinc fingers"/>
    <property type="match status" value="1"/>
</dbReference>
<organism evidence="8 9">
    <name type="scientific">Macrolepiota fuliginosa MF-IS2</name>
    <dbReference type="NCBI Taxonomy" id="1400762"/>
    <lineage>
        <taxon>Eukaryota</taxon>
        <taxon>Fungi</taxon>
        <taxon>Dikarya</taxon>
        <taxon>Basidiomycota</taxon>
        <taxon>Agaricomycotina</taxon>
        <taxon>Agaricomycetes</taxon>
        <taxon>Agaricomycetidae</taxon>
        <taxon>Agaricales</taxon>
        <taxon>Agaricineae</taxon>
        <taxon>Agaricaceae</taxon>
        <taxon>Macrolepiota</taxon>
    </lineage>
</organism>
<name>A0A9P5XGC3_9AGAR</name>
<dbReference type="SMART" id="SM00355">
    <property type="entry name" value="ZnF_C2H2"/>
    <property type="match status" value="2"/>
</dbReference>
<evidence type="ECO:0000256" key="2">
    <source>
        <dbReference type="ARBA" id="ARBA00022737"/>
    </source>
</evidence>
<feature type="region of interest" description="Disordered" evidence="6">
    <location>
        <begin position="54"/>
        <end position="160"/>
    </location>
</feature>
<dbReference type="PROSITE" id="PS50157">
    <property type="entry name" value="ZINC_FINGER_C2H2_2"/>
    <property type="match status" value="2"/>
</dbReference>
<gene>
    <name evidence="8" type="ORF">P691DRAFT_667785</name>
</gene>
<sequence length="160" mass="17134">MHECSVCGKEFPRPSGLHTHMNTHNNAKPFPCTYPGCDRMFGVRSNAKRHLRTHGITPISSSSPPSTAPGASPAPMPALRSPAATDAKPGGGTGGSTSSTYKDPPYFKLRWLPPSLTSRTNAAALRNVSEKGVFEDEDEDEDEMDIGESNHGGRGAWGRE</sequence>
<evidence type="ECO:0000256" key="5">
    <source>
        <dbReference type="PROSITE-ProRule" id="PRU00042"/>
    </source>
</evidence>
<evidence type="ECO:0000256" key="3">
    <source>
        <dbReference type="ARBA" id="ARBA00022771"/>
    </source>
</evidence>
<dbReference type="GO" id="GO:0008270">
    <property type="term" value="F:zinc ion binding"/>
    <property type="evidence" value="ECO:0007669"/>
    <property type="project" value="UniProtKB-KW"/>
</dbReference>
<dbReference type="OrthoDB" id="6077919at2759"/>
<evidence type="ECO:0000259" key="7">
    <source>
        <dbReference type="PROSITE" id="PS50157"/>
    </source>
</evidence>
<dbReference type="PANTHER" id="PTHR14003">
    <property type="entry name" value="TRANSCRIPTIONAL REPRESSOR PROTEIN YY"/>
    <property type="match status" value="1"/>
</dbReference>
<evidence type="ECO:0000313" key="9">
    <source>
        <dbReference type="Proteomes" id="UP000807342"/>
    </source>
</evidence>
<keyword evidence="2" id="KW-0677">Repeat</keyword>
<dbReference type="GO" id="GO:0005667">
    <property type="term" value="C:transcription regulator complex"/>
    <property type="evidence" value="ECO:0007669"/>
    <property type="project" value="TreeGrafter"/>
</dbReference>
<evidence type="ECO:0000256" key="6">
    <source>
        <dbReference type="SAM" id="MobiDB-lite"/>
    </source>
</evidence>
<dbReference type="EMBL" id="MU151135">
    <property type="protein sequence ID" value="KAF9449291.1"/>
    <property type="molecule type" value="Genomic_DNA"/>
</dbReference>
<feature type="compositionally biased region" description="Acidic residues" evidence="6">
    <location>
        <begin position="135"/>
        <end position="146"/>
    </location>
</feature>
<reference evidence="8" key="1">
    <citation type="submission" date="2020-11" db="EMBL/GenBank/DDBJ databases">
        <authorList>
            <consortium name="DOE Joint Genome Institute"/>
            <person name="Ahrendt S."/>
            <person name="Riley R."/>
            <person name="Andreopoulos W."/>
            <person name="Labutti K."/>
            <person name="Pangilinan J."/>
            <person name="Ruiz-Duenas F.J."/>
            <person name="Barrasa J.M."/>
            <person name="Sanchez-Garcia M."/>
            <person name="Camarero S."/>
            <person name="Miyauchi S."/>
            <person name="Serrano A."/>
            <person name="Linde D."/>
            <person name="Babiker R."/>
            <person name="Drula E."/>
            <person name="Ayuso-Fernandez I."/>
            <person name="Pacheco R."/>
            <person name="Padilla G."/>
            <person name="Ferreira P."/>
            <person name="Barriuso J."/>
            <person name="Kellner H."/>
            <person name="Castanera R."/>
            <person name="Alfaro M."/>
            <person name="Ramirez L."/>
            <person name="Pisabarro A.G."/>
            <person name="Kuo A."/>
            <person name="Tritt A."/>
            <person name="Lipzen A."/>
            <person name="He G."/>
            <person name="Yan M."/>
            <person name="Ng V."/>
            <person name="Cullen D."/>
            <person name="Martin F."/>
            <person name="Rosso M.-N."/>
            <person name="Henrissat B."/>
            <person name="Hibbett D."/>
            <person name="Martinez A.T."/>
            <person name="Grigoriev I.V."/>
        </authorList>
    </citation>
    <scope>NUCLEOTIDE SEQUENCE</scope>
    <source>
        <strain evidence="8">MF-IS2</strain>
    </source>
</reference>
<dbReference type="Gene3D" id="3.30.160.60">
    <property type="entry name" value="Classic Zinc Finger"/>
    <property type="match status" value="2"/>
</dbReference>
<dbReference type="InterPro" id="IPR013087">
    <property type="entry name" value="Znf_C2H2_type"/>
</dbReference>
<keyword evidence="1" id="KW-0479">Metal-binding</keyword>
<feature type="compositionally biased region" description="Low complexity" evidence="6">
    <location>
        <begin position="55"/>
        <end position="73"/>
    </location>
</feature>
<keyword evidence="9" id="KW-1185">Reference proteome</keyword>
<dbReference type="Pfam" id="PF00096">
    <property type="entry name" value="zf-C2H2"/>
    <property type="match status" value="2"/>
</dbReference>
<dbReference type="GO" id="GO:0000978">
    <property type="term" value="F:RNA polymerase II cis-regulatory region sequence-specific DNA binding"/>
    <property type="evidence" value="ECO:0007669"/>
    <property type="project" value="TreeGrafter"/>
</dbReference>
<dbReference type="FunFam" id="3.30.160.60:FF:000100">
    <property type="entry name" value="Zinc finger 45-like"/>
    <property type="match status" value="1"/>
</dbReference>
<evidence type="ECO:0000313" key="8">
    <source>
        <dbReference type="EMBL" id="KAF9449291.1"/>
    </source>
</evidence>
<keyword evidence="4" id="KW-0862">Zinc</keyword>
<accession>A0A9P5XGC3</accession>
<dbReference type="GO" id="GO:0000981">
    <property type="term" value="F:DNA-binding transcription factor activity, RNA polymerase II-specific"/>
    <property type="evidence" value="ECO:0007669"/>
    <property type="project" value="TreeGrafter"/>
</dbReference>
<protein>
    <recommendedName>
        <fullName evidence="7">C2H2-type domain-containing protein</fullName>
    </recommendedName>
</protein>
<evidence type="ECO:0000256" key="4">
    <source>
        <dbReference type="ARBA" id="ARBA00022833"/>
    </source>
</evidence>
<dbReference type="PANTHER" id="PTHR14003:SF19">
    <property type="entry name" value="YY2 TRANSCRIPTION FACTOR"/>
    <property type="match status" value="1"/>
</dbReference>
<keyword evidence="3 5" id="KW-0863">Zinc-finger</keyword>
<dbReference type="InterPro" id="IPR036236">
    <property type="entry name" value="Znf_C2H2_sf"/>
</dbReference>
<comment type="caution">
    <text evidence="8">The sequence shown here is derived from an EMBL/GenBank/DDBJ whole genome shotgun (WGS) entry which is preliminary data.</text>
</comment>
<feature type="compositionally biased region" description="Gly residues" evidence="6">
    <location>
        <begin position="150"/>
        <end position="160"/>
    </location>
</feature>
<proteinExistence type="predicted"/>
<dbReference type="PROSITE" id="PS00028">
    <property type="entry name" value="ZINC_FINGER_C2H2_1"/>
    <property type="match status" value="2"/>
</dbReference>
<feature type="domain" description="C2H2-type" evidence="7">
    <location>
        <begin position="2"/>
        <end position="29"/>
    </location>
</feature>
<feature type="domain" description="C2H2-type" evidence="7">
    <location>
        <begin position="30"/>
        <end position="54"/>
    </location>
</feature>